<dbReference type="OrthoDB" id="10551175at2759"/>
<comment type="caution">
    <text evidence="2">The sequence shown here is derived from an EMBL/GenBank/DDBJ whole genome shotgun (WGS) entry which is preliminary data.</text>
</comment>
<proteinExistence type="predicted"/>
<protein>
    <submittedName>
        <fullName evidence="2">Uncharacterized protein</fullName>
    </submittedName>
</protein>
<keyword evidence="3" id="KW-1185">Reference proteome</keyword>
<dbReference type="Proteomes" id="UP000591131">
    <property type="component" value="Unassembled WGS sequence"/>
</dbReference>
<gene>
    <name evidence="2" type="ORF">FOL47_009981</name>
</gene>
<sequence length="600" mass="64455">MMLWNLAREAESALEAAGRSEPPRKEGKEGSKRVSELGAPLSVVIVADEQTYTCKEKITRELLDKIDDNAEACRARTSLDLAMTYAMEAQLSSDSAAQLVAWRAEKDKWNDEKARAERIQREKERVARSVYDDRVARWGTLDAQIGEAFAGVDVAIYHRHALSFKECDWTHVPLIGGDEGSEAQQRVFDSEAECRSKMIAVDFDDLLHTTSMPDGDSVALSWRKAIDADAGASSSPLTPQVDEVKAPPPSSSTSSQPVSVAPAAPPPQPQVVVDSVIPRPRMETSAAGGTTQPTGTAIGGGGPGATAAAAGDFSMGLSRGLVERCRCNSRRRLDESELLCLTCEGYVESRHPPEAYLEVELTRIISGPRMLIEKLTQSSPRVSPYRHSYSVISGHQTATAVIVCFDGDKVDKLRRALHDLHLRVFGVFDAEGRPMSSTVTHVEAPGVSSSGGSESVESVEAPERQPEAQQPVARENLMLPEQQQPLPAAAAASATPVWPSNVMMANPWALGGAVHPASFGVMGPPTAGWTAVPAQWMQHYHDYYASMQQFNAAAAAAVHGSIPMVPMMPPPGQVDNSAAASFMYPQPPGKGGGQMRNPGR</sequence>
<feature type="region of interest" description="Disordered" evidence="1">
    <location>
        <begin position="13"/>
        <end position="34"/>
    </location>
</feature>
<feature type="region of interest" description="Disordered" evidence="1">
    <location>
        <begin position="441"/>
        <end position="469"/>
    </location>
</feature>
<feature type="compositionally biased region" description="Low complexity" evidence="1">
    <location>
        <begin position="446"/>
        <end position="459"/>
    </location>
</feature>
<feature type="compositionally biased region" description="Low complexity" evidence="1">
    <location>
        <begin position="286"/>
        <end position="296"/>
    </location>
</feature>
<evidence type="ECO:0000256" key="1">
    <source>
        <dbReference type="SAM" id="MobiDB-lite"/>
    </source>
</evidence>
<evidence type="ECO:0000313" key="2">
    <source>
        <dbReference type="EMBL" id="KAF4654443.1"/>
    </source>
</evidence>
<feature type="region of interest" description="Disordered" evidence="1">
    <location>
        <begin position="230"/>
        <end position="305"/>
    </location>
</feature>
<name>A0A7J6L5J1_PERCH</name>
<dbReference type="AlphaFoldDB" id="A0A7J6L5J1"/>
<feature type="region of interest" description="Disordered" evidence="1">
    <location>
        <begin position="576"/>
        <end position="600"/>
    </location>
</feature>
<feature type="compositionally biased region" description="Low complexity" evidence="1">
    <location>
        <begin position="251"/>
        <end position="262"/>
    </location>
</feature>
<evidence type="ECO:0000313" key="3">
    <source>
        <dbReference type="Proteomes" id="UP000591131"/>
    </source>
</evidence>
<dbReference type="EMBL" id="JAAPAO010000734">
    <property type="protein sequence ID" value="KAF4654443.1"/>
    <property type="molecule type" value="Genomic_DNA"/>
</dbReference>
<reference evidence="2 3" key="1">
    <citation type="submission" date="2020-04" db="EMBL/GenBank/DDBJ databases">
        <title>Perkinsus chesapeaki whole genome sequence.</title>
        <authorList>
            <person name="Bogema D.R."/>
        </authorList>
    </citation>
    <scope>NUCLEOTIDE SEQUENCE [LARGE SCALE GENOMIC DNA]</scope>
    <source>
        <strain evidence="2">ATCC PRA-425</strain>
    </source>
</reference>
<accession>A0A7J6L5J1</accession>
<organism evidence="2 3">
    <name type="scientific">Perkinsus chesapeaki</name>
    <name type="common">Clam parasite</name>
    <name type="synonym">Perkinsus andrewsi</name>
    <dbReference type="NCBI Taxonomy" id="330153"/>
    <lineage>
        <taxon>Eukaryota</taxon>
        <taxon>Sar</taxon>
        <taxon>Alveolata</taxon>
        <taxon>Perkinsozoa</taxon>
        <taxon>Perkinsea</taxon>
        <taxon>Perkinsida</taxon>
        <taxon>Perkinsidae</taxon>
        <taxon>Perkinsus</taxon>
    </lineage>
</organism>
<feature type="compositionally biased region" description="Basic and acidic residues" evidence="1">
    <location>
        <begin position="21"/>
        <end position="34"/>
    </location>
</feature>